<feature type="region of interest" description="Disordered" evidence="2">
    <location>
        <begin position="77"/>
        <end position="99"/>
    </location>
</feature>
<evidence type="ECO:0000313" key="4">
    <source>
        <dbReference type="EMBL" id="SNQ50252.1"/>
    </source>
</evidence>
<keyword evidence="4" id="KW-0808">Transferase</keyword>
<feature type="domain" description="SMP-30/Gluconolactonase/LRE-like region" evidence="3">
    <location>
        <begin position="202"/>
        <end position="349"/>
    </location>
</feature>
<dbReference type="InterPro" id="IPR013658">
    <property type="entry name" value="SGL"/>
</dbReference>
<name>A0A2I2KX60_9ACTN</name>
<dbReference type="Proteomes" id="UP000234331">
    <property type="component" value="Unassembled WGS sequence"/>
</dbReference>
<dbReference type="AlphaFoldDB" id="A0A2I2KX60"/>
<dbReference type="InterPro" id="IPR001258">
    <property type="entry name" value="NHL_repeat"/>
</dbReference>
<dbReference type="RefSeq" id="WP_341477262.1">
    <property type="nucleotide sequence ID" value="NZ_FZMO01000366.1"/>
</dbReference>
<keyword evidence="1" id="KW-0677">Repeat</keyword>
<sequence>MGIVLAVANSGGGNEPDGPRTAAAYRGPALTVQGLSPYSLSIQPDGSLLVSSLATDRVQRITPGGVANDFAGTGAGGIGGDGGQATSAQLDGPGSTVRDKAGNIYVGDAKNNRIRKITPTGVITTIAGTGTAGFGGDGGPATAAQINSAEKVTVGPDGSVYLSDYENHRIRKIDPSGIISTYVGTGVAGYTGAGGPATQAKIDGPNDLTMTSDGTLYFADLGSDTIQKVTPDGTISTIAGTGESGYSGDGGPATSAKLNVPSVSLGPDGKTFYLADYRNNRIRRIDPNGIISTIAGTGTEGFSGDGGPATAAQFKNPSSVVVDGAGAIYISDNGNDRVRRIDPAGTISTIAQPG</sequence>
<dbReference type="EMBL" id="FZMO01000366">
    <property type="protein sequence ID" value="SNQ50252.1"/>
    <property type="molecule type" value="Genomic_DNA"/>
</dbReference>
<dbReference type="SUPFAM" id="SSF101898">
    <property type="entry name" value="NHL repeat"/>
    <property type="match status" value="1"/>
</dbReference>
<dbReference type="InterPro" id="IPR011042">
    <property type="entry name" value="6-blade_b-propeller_TolB-like"/>
</dbReference>
<evidence type="ECO:0000313" key="5">
    <source>
        <dbReference type="Proteomes" id="UP000234331"/>
    </source>
</evidence>
<evidence type="ECO:0000259" key="3">
    <source>
        <dbReference type="Pfam" id="PF08450"/>
    </source>
</evidence>
<protein>
    <submittedName>
        <fullName evidence="4">Gluconolactonase family protein,protein kinase family protein</fullName>
        <ecNumber evidence="4">2.7.11.1</ecNumber>
    </submittedName>
</protein>
<dbReference type="Pfam" id="PF01436">
    <property type="entry name" value="NHL"/>
    <property type="match status" value="1"/>
</dbReference>
<evidence type="ECO:0000256" key="2">
    <source>
        <dbReference type="SAM" id="MobiDB-lite"/>
    </source>
</evidence>
<gene>
    <name evidence="4" type="ORF">FRACA_4280002</name>
</gene>
<dbReference type="PANTHER" id="PTHR46388">
    <property type="entry name" value="NHL REPEAT-CONTAINING PROTEIN 2"/>
    <property type="match status" value="1"/>
</dbReference>
<dbReference type="Pfam" id="PF08450">
    <property type="entry name" value="SGL"/>
    <property type="match status" value="1"/>
</dbReference>
<dbReference type="Gene3D" id="2.120.10.30">
    <property type="entry name" value="TolB, C-terminal domain"/>
    <property type="match status" value="3"/>
</dbReference>
<dbReference type="EC" id="2.7.11.1" evidence="4"/>
<dbReference type="GO" id="GO:0004674">
    <property type="term" value="F:protein serine/threonine kinase activity"/>
    <property type="evidence" value="ECO:0007669"/>
    <property type="project" value="UniProtKB-EC"/>
</dbReference>
<proteinExistence type="predicted"/>
<evidence type="ECO:0000256" key="1">
    <source>
        <dbReference type="ARBA" id="ARBA00022737"/>
    </source>
</evidence>
<keyword evidence="4" id="KW-0418">Kinase</keyword>
<organism evidence="4 5">
    <name type="scientific">Frankia canadensis</name>
    <dbReference type="NCBI Taxonomy" id="1836972"/>
    <lineage>
        <taxon>Bacteria</taxon>
        <taxon>Bacillati</taxon>
        <taxon>Actinomycetota</taxon>
        <taxon>Actinomycetes</taxon>
        <taxon>Frankiales</taxon>
        <taxon>Frankiaceae</taxon>
        <taxon>Frankia</taxon>
    </lineage>
</organism>
<accession>A0A2I2KX60</accession>
<reference evidence="4 5" key="1">
    <citation type="submission" date="2017-06" db="EMBL/GenBank/DDBJ databases">
        <authorList>
            <person name="Kim H.J."/>
            <person name="Triplett B.A."/>
        </authorList>
    </citation>
    <scope>NUCLEOTIDE SEQUENCE [LARGE SCALE GENOMIC DNA]</scope>
    <source>
        <strain evidence="4">FRACA_ARgP5</strain>
    </source>
</reference>
<keyword evidence="5" id="KW-1185">Reference proteome</keyword>
<dbReference type="PANTHER" id="PTHR46388:SF2">
    <property type="entry name" value="NHL REPEAT-CONTAINING PROTEIN 2"/>
    <property type="match status" value="1"/>
</dbReference>